<protein>
    <submittedName>
        <fullName evidence="1">Uncharacterized protein</fullName>
    </submittedName>
</protein>
<sequence>MCAIEPLSWAPAPYFDDPSTDPRLDAIPDSIRNQIVNVAEATLTTGHRPTPRLVARVLERLHIQAEPEWVTVTLMAHWRYRLDELDPTDGEALRGHLALAPVSDHPWCFYLEGLATGLELPGRRTEPRGVVA</sequence>
<reference evidence="1 2" key="1">
    <citation type="submission" date="2019-03" db="EMBL/GenBank/DDBJ databases">
        <title>Metabolic reconstructions from genomes of highly enriched 'Candidatus Accumulibacter' and 'Candidatus Competibacter' bioreactor populations.</title>
        <authorList>
            <person name="Annavajhala M.K."/>
            <person name="Welles L."/>
            <person name="Abbas B."/>
            <person name="Sorokin D."/>
            <person name="Park H."/>
            <person name="Van Loosdrecht M."/>
            <person name="Chandran K."/>
        </authorList>
    </citation>
    <scope>NUCLEOTIDE SEQUENCE [LARGE SCALE GENOMIC DNA]</scope>
    <source>
        <strain evidence="1 2">SBR_G</strain>
    </source>
</reference>
<dbReference type="RefSeq" id="WP_169250367.1">
    <property type="nucleotide sequence ID" value="NZ_SPMZ01000076.1"/>
</dbReference>
<proteinExistence type="predicted"/>
<name>A0ABX1TNU0_9GAMM</name>
<dbReference type="EMBL" id="SPMZ01000076">
    <property type="protein sequence ID" value="NMQ21100.1"/>
    <property type="molecule type" value="Genomic_DNA"/>
</dbReference>
<dbReference type="Proteomes" id="UP000760480">
    <property type="component" value="Unassembled WGS sequence"/>
</dbReference>
<evidence type="ECO:0000313" key="1">
    <source>
        <dbReference type="EMBL" id="NMQ21100.1"/>
    </source>
</evidence>
<accession>A0ABX1TNU0</accession>
<evidence type="ECO:0000313" key="2">
    <source>
        <dbReference type="Proteomes" id="UP000760480"/>
    </source>
</evidence>
<organism evidence="1 2">
    <name type="scientific">Candidatus Competibacter phosphatis</name>
    <dbReference type="NCBI Taxonomy" id="221280"/>
    <lineage>
        <taxon>Bacteria</taxon>
        <taxon>Pseudomonadati</taxon>
        <taxon>Pseudomonadota</taxon>
        <taxon>Gammaproteobacteria</taxon>
        <taxon>Candidatus Competibacteraceae</taxon>
        <taxon>Candidatus Competibacter</taxon>
    </lineage>
</organism>
<keyword evidence="2" id="KW-1185">Reference proteome</keyword>
<gene>
    <name evidence="1" type="ORF">E4P82_19015</name>
</gene>
<comment type="caution">
    <text evidence="1">The sequence shown here is derived from an EMBL/GenBank/DDBJ whole genome shotgun (WGS) entry which is preliminary data.</text>
</comment>